<dbReference type="NCBIfam" id="TIGR00728">
    <property type="entry name" value="OPT_sfam"/>
    <property type="match status" value="1"/>
</dbReference>
<feature type="transmembrane region" description="Helical" evidence="9">
    <location>
        <begin position="271"/>
        <end position="288"/>
    </location>
</feature>
<keyword evidence="4 9" id="KW-0812">Transmembrane</keyword>
<comment type="similarity">
    <text evidence="2">Belongs to the oligopeptide OPT transporter family.</text>
</comment>
<evidence type="ECO:0000256" key="4">
    <source>
        <dbReference type="ARBA" id="ARBA00022692"/>
    </source>
</evidence>
<evidence type="ECO:0000256" key="9">
    <source>
        <dbReference type="SAM" id="Phobius"/>
    </source>
</evidence>
<keyword evidence="7 9" id="KW-1133">Transmembrane helix</keyword>
<evidence type="ECO:0000256" key="3">
    <source>
        <dbReference type="ARBA" id="ARBA00022448"/>
    </source>
</evidence>
<proteinExistence type="inferred from homology"/>
<evidence type="ECO:0000256" key="7">
    <source>
        <dbReference type="ARBA" id="ARBA00022989"/>
    </source>
</evidence>
<keyword evidence="3" id="KW-0813">Transport</keyword>
<gene>
    <name evidence="10" type="ORF">BZA70DRAFT_291163</name>
</gene>
<dbReference type="PANTHER" id="PTHR22601">
    <property type="entry name" value="ISP4 LIKE PROTEIN"/>
    <property type="match status" value="1"/>
</dbReference>
<evidence type="ECO:0000256" key="2">
    <source>
        <dbReference type="ARBA" id="ARBA00008807"/>
    </source>
</evidence>
<feature type="transmembrane region" description="Helical" evidence="9">
    <location>
        <begin position="398"/>
        <end position="425"/>
    </location>
</feature>
<evidence type="ECO:0000256" key="5">
    <source>
        <dbReference type="ARBA" id="ARBA00022856"/>
    </source>
</evidence>
<dbReference type="NCBIfam" id="TIGR00727">
    <property type="entry name" value="ISP4_OPT"/>
    <property type="match status" value="1"/>
</dbReference>
<keyword evidence="8 9" id="KW-0472">Membrane</keyword>
<evidence type="ECO:0000313" key="10">
    <source>
        <dbReference type="EMBL" id="KAK7203579.1"/>
    </source>
</evidence>
<reference evidence="10 11" key="1">
    <citation type="submission" date="2024-03" db="EMBL/GenBank/DDBJ databases">
        <title>Genome-scale model development and genomic sequencing of the oleaginous clade Lipomyces.</title>
        <authorList>
            <consortium name="Lawrence Berkeley National Laboratory"/>
            <person name="Czajka J.J."/>
            <person name="Han Y."/>
            <person name="Kim J."/>
            <person name="Mondo S.J."/>
            <person name="Hofstad B.A."/>
            <person name="Robles A."/>
            <person name="Haridas S."/>
            <person name="Riley R."/>
            <person name="LaButti K."/>
            <person name="Pangilinan J."/>
            <person name="Andreopoulos W."/>
            <person name="Lipzen A."/>
            <person name="Yan J."/>
            <person name="Wang M."/>
            <person name="Ng V."/>
            <person name="Grigoriev I.V."/>
            <person name="Spatafora J.W."/>
            <person name="Magnuson J.K."/>
            <person name="Baker S.E."/>
            <person name="Pomraning K.R."/>
        </authorList>
    </citation>
    <scope>NUCLEOTIDE SEQUENCE [LARGE SCALE GENOMIC DNA]</scope>
    <source>
        <strain evidence="10 11">Phaff 52-87</strain>
    </source>
</reference>
<dbReference type="Proteomes" id="UP001498771">
    <property type="component" value="Unassembled WGS sequence"/>
</dbReference>
<feature type="transmembrane region" description="Helical" evidence="9">
    <location>
        <begin position="766"/>
        <end position="783"/>
    </location>
</feature>
<feature type="transmembrane region" description="Helical" evidence="9">
    <location>
        <begin position="160"/>
        <end position="178"/>
    </location>
</feature>
<comment type="subcellular location">
    <subcellularLocation>
        <location evidence="1">Membrane</location>
        <topology evidence="1">Multi-pass membrane protein</topology>
    </subcellularLocation>
</comment>
<evidence type="ECO:0000256" key="6">
    <source>
        <dbReference type="ARBA" id="ARBA00022927"/>
    </source>
</evidence>
<protein>
    <submittedName>
        <fullName evidence="10">OPT oligopeptide transporter protein-domain-containing protein</fullName>
    </submittedName>
</protein>
<dbReference type="InterPro" id="IPR004648">
    <property type="entry name" value="Oligpept_transpt"/>
</dbReference>
<sequence>MDHDIGADYDEKKGTQPIVTVTDAFSVKDEKSSPEITQEMREKILDRFGNKARDDHLNAVSRDIDFVLDKILTISREEALEILIAAVDYHNDDVNFPAETMEKIKLLVAGEDAFGADPETYDFDLKTEACLIGFYSPYPEVRSVTDPFDDPTIYSETMRVYFLAIIWTIIGTGVSQFFTFRKPSILITSAVIQLFLFPCGKFMALVMPDWGFTLWGTRHSLNPGPWTFKEQMLATLMVNVANGGTYVTRDNILTLQLTKYYGIPVHLGYEFLMNFSSQFFGFGLAGLLRRWVCYPVKMVWPTALVTIATNRALMKPERKESINGWTISSYKFFITTFIASFCYFWLPQYLFQALSSFNWMTWIAPQNFNLAIITGSSLGLGVNPIPSFDWNILNYDNALSVPFFSCVNQYIGMVLGLFCILGVYYGNYKWAGYIPVNTNDLRDRFNESYNVSRILTNGLIDEKKYQEYSPPYYSAGFMVTYGSYFAMYPLTLVYIFLKDWRLIASCFKDFWKSVRYGRSNYDAQQDPHCRMMAKYKEVPDWYYLVILFLSFVFGVVCVEVYRTESKTAVYGIVVTIIVSIVFLIPISIIQATTGFQMSISVMSEMIAGFMFPGNGLANLVLKCYGYQTEKQAETYVIDQKMAHYAKVAPMGVFRGQMVTTIFQCLVSIGVLSWQLSNIDGLCDSDQPDRFSCPGIKTIYSASVMWGVIGPLRTFQGVYSVFSWCFLVGLLLAPVFYILTWKFPKQFRYVNICVVVGGIGNWSPYNLSYYTGNLYLSAIFMFFIRRRYLAWWEKYNYVFSAAMTAGVAFSAIIIFFSVQYKPKPITWWGNTVSDAGIDGTSATRFALPEKGYFGLEPGTFP</sequence>
<feature type="transmembrane region" description="Helical" evidence="9">
    <location>
        <begin position="717"/>
        <end position="738"/>
    </location>
</feature>
<dbReference type="RefSeq" id="XP_064766612.1">
    <property type="nucleotide sequence ID" value="XM_064914275.1"/>
</dbReference>
<keyword evidence="6" id="KW-0653">Protein transport</keyword>
<dbReference type="EMBL" id="JBBJBU010000011">
    <property type="protein sequence ID" value="KAK7203579.1"/>
    <property type="molecule type" value="Genomic_DNA"/>
</dbReference>
<feature type="transmembrane region" description="Helical" evidence="9">
    <location>
        <begin position="795"/>
        <end position="817"/>
    </location>
</feature>
<evidence type="ECO:0000313" key="11">
    <source>
        <dbReference type="Proteomes" id="UP001498771"/>
    </source>
</evidence>
<comment type="caution">
    <text evidence="10">The sequence shown here is derived from an EMBL/GenBank/DDBJ whole genome shotgun (WGS) entry which is preliminary data.</text>
</comment>
<keyword evidence="11" id="KW-1185">Reference proteome</keyword>
<feature type="transmembrane region" description="Helical" evidence="9">
    <location>
        <begin position="185"/>
        <end position="207"/>
    </location>
</feature>
<dbReference type="GeneID" id="90039787"/>
<evidence type="ECO:0000256" key="8">
    <source>
        <dbReference type="ARBA" id="ARBA00023136"/>
    </source>
</evidence>
<feature type="transmembrane region" description="Helical" evidence="9">
    <location>
        <begin position="567"/>
        <end position="589"/>
    </location>
</feature>
<keyword evidence="5" id="KW-0571">Peptide transport</keyword>
<feature type="transmembrane region" description="Helical" evidence="9">
    <location>
        <begin position="541"/>
        <end position="561"/>
    </location>
</feature>
<organism evidence="10 11">
    <name type="scientific">Myxozyma melibiosi</name>
    <dbReference type="NCBI Taxonomy" id="54550"/>
    <lineage>
        <taxon>Eukaryota</taxon>
        <taxon>Fungi</taxon>
        <taxon>Dikarya</taxon>
        <taxon>Ascomycota</taxon>
        <taxon>Saccharomycotina</taxon>
        <taxon>Lipomycetes</taxon>
        <taxon>Lipomycetales</taxon>
        <taxon>Lipomycetaceae</taxon>
        <taxon>Myxozyma</taxon>
    </lineage>
</organism>
<feature type="transmembrane region" description="Helical" evidence="9">
    <location>
        <begin position="324"/>
        <end position="346"/>
    </location>
</feature>
<evidence type="ECO:0000256" key="1">
    <source>
        <dbReference type="ARBA" id="ARBA00004141"/>
    </source>
</evidence>
<dbReference type="Pfam" id="PF03169">
    <property type="entry name" value="OPT"/>
    <property type="match status" value="1"/>
</dbReference>
<dbReference type="InterPro" id="IPR004813">
    <property type="entry name" value="OPT"/>
</dbReference>
<feature type="transmembrane region" description="Helical" evidence="9">
    <location>
        <begin position="472"/>
        <end position="497"/>
    </location>
</feature>
<name>A0ABR1F156_9ASCO</name>
<accession>A0ABR1F156</accession>